<keyword evidence="2 5" id="KW-0963">Cytoplasm</keyword>
<protein>
    <recommendedName>
        <fullName evidence="5">Gamma-tubulin complex component</fullName>
    </recommendedName>
</protein>
<comment type="function">
    <text evidence="5">Component of the gamma-tubulin ring complex (gTuRC) which mediates microtubule nucleation.</text>
</comment>
<dbReference type="GO" id="GO:0000278">
    <property type="term" value="P:mitotic cell cycle"/>
    <property type="evidence" value="ECO:0007669"/>
    <property type="project" value="TreeGrafter"/>
</dbReference>
<dbReference type="GO" id="GO:0051225">
    <property type="term" value="P:spindle assembly"/>
    <property type="evidence" value="ECO:0007669"/>
    <property type="project" value="TreeGrafter"/>
</dbReference>
<gene>
    <name evidence="7" type="ORF">CRG98_039332</name>
</gene>
<dbReference type="STRING" id="22663.A0A2I0I8I3"/>
<evidence type="ECO:0000313" key="7">
    <source>
        <dbReference type="EMBL" id="PKI40307.1"/>
    </source>
</evidence>
<dbReference type="GO" id="GO:0005874">
    <property type="term" value="C:microtubule"/>
    <property type="evidence" value="ECO:0007669"/>
    <property type="project" value="UniProtKB-KW"/>
</dbReference>
<accession>A0A2I0I8I3</accession>
<dbReference type="GO" id="GO:0043015">
    <property type="term" value="F:gamma-tubulin binding"/>
    <property type="evidence" value="ECO:0007669"/>
    <property type="project" value="InterPro"/>
</dbReference>
<dbReference type="GO" id="GO:0000930">
    <property type="term" value="C:gamma-tubulin complex"/>
    <property type="evidence" value="ECO:0007669"/>
    <property type="project" value="TreeGrafter"/>
</dbReference>
<dbReference type="Gene3D" id="1.20.120.1900">
    <property type="entry name" value="Gamma-tubulin complex, C-terminal domain"/>
    <property type="match status" value="1"/>
</dbReference>
<name>A0A2I0I8I3_PUNGR</name>
<dbReference type="AlphaFoldDB" id="A0A2I0I8I3"/>
<dbReference type="EMBL" id="PGOL01003615">
    <property type="protein sequence ID" value="PKI40307.1"/>
    <property type="molecule type" value="Genomic_DNA"/>
</dbReference>
<dbReference type="Pfam" id="PF04130">
    <property type="entry name" value="GCP_C_terminal"/>
    <property type="match status" value="1"/>
</dbReference>
<reference evidence="7 8" key="1">
    <citation type="submission" date="2017-11" db="EMBL/GenBank/DDBJ databases">
        <title>De-novo sequencing of pomegranate (Punica granatum L.) genome.</title>
        <authorList>
            <person name="Akparov Z."/>
            <person name="Amiraslanov A."/>
            <person name="Hajiyeva S."/>
            <person name="Abbasov M."/>
            <person name="Kaur K."/>
            <person name="Hamwieh A."/>
            <person name="Solovyev V."/>
            <person name="Salamov A."/>
            <person name="Braich B."/>
            <person name="Kosarev P."/>
            <person name="Mahmoud A."/>
            <person name="Hajiyev E."/>
            <person name="Babayeva S."/>
            <person name="Izzatullayeva V."/>
            <person name="Mammadov A."/>
            <person name="Mammadov A."/>
            <person name="Sharifova S."/>
            <person name="Ojaghi J."/>
            <person name="Eynullazada K."/>
            <person name="Bayramov B."/>
            <person name="Abdulazimova A."/>
            <person name="Shahmuradov I."/>
        </authorList>
    </citation>
    <scope>NUCLEOTIDE SEQUENCE [LARGE SCALE GENOMIC DNA]</scope>
    <source>
        <strain evidence="8">cv. AG2017</strain>
        <tissue evidence="7">Leaf</tissue>
    </source>
</reference>
<comment type="subcellular location">
    <subcellularLocation>
        <location evidence="5">Cytoplasm</location>
        <location evidence="5">Cytoskeleton</location>
        <location evidence="5">Microtubule organizing center</location>
    </subcellularLocation>
</comment>
<comment type="similarity">
    <text evidence="1 5">Belongs to the TUBGCP family.</text>
</comment>
<feature type="domain" description="Gamma tubulin complex component C-terminal" evidence="6">
    <location>
        <begin position="7"/>
        <end position="125"/>
    </location>
</feature>
<evidence type="ECO:0000256" key="5">
    <source>
        <dbReference type="RuleBase" id="RU363050"/>
    </source>
</evidence>
<evidence type="ECO:0000256" key="3">
    <source>
        <dbReference type="ARBA" id="ARBA00022701"/>
    </source>
</evidence>
<dbReference type="Proteomes" id="UP000233551">
    <property type="component" value="Unassembled WGS sequence"/>
</dbReference>
<proteinExistence type="inferred from homology"/>
<evidence type="ECO:0000256" key="1">
    <source>
        <dbReference type="ARBA" id="ARBA00010337"/>
    </source>
</evidence>
<dbReference type="GO" id="GO:0007020">
    <property type="term" value="P:microtubule nucleation"/>
    <property type="evidence" value="ECO:0007669"/>
    <property type="project" value="InterPro"/>
</dbReference>
<evidence type="ECO:0000259" key="6">
    <source>
        <dbReference type="Pfam" id="PF04130"/>
    </source>
</evidence>
<comment type="caution">
    <text evidence="7">The sequence shown here is derived from an EMBL/GenBank/DDBJ whole genome shotgun (WGS) entry which is preliminary data.</text>
</comment>
<dbReference type="PANTHER" id="PTHR19302:SF70">
    <property type="entry name" value="GAMMA-TUBULIN COMPLEX COMPONENT 6"/>
    <property type="match status" value="1"/>
</dbReference>
<keyword evidence="3 5" id="KW-0493">Microtubule</keyword>
<sequence length="126" mass="14707">MPLSASATGIHSFDFLHLGYRVNWPVSIILTPSALKIYAEIFNFLMKVKLAIFSLTDSWCLLKDLMHQTDRNCNSHLQELEASHVKTLINMRHQLNHFISMLQQYVQSQLSHVSWCRFLQLLKHKV</sequence>
<dbReference type="GO" id="GO:0051321">
    <property type="term" value="P:meiotic cell cycle"/>
    <property type="evidence" value="ECO:0007669"/>
    <property type="project" value="TreeGrafter"/>
</dbReference>
<dbReference type="GO" id="GO:0051011">
    <property type="term" value="F:microtubule minus-end binding"/>
    <property type="evidence" value="ECO:0007669"/>
    <property type="project" value="TreeGrafter"/>
</dbReference>
<dbReference type="InterPro" id="IPR007259">
    <property type="entry name" value="GCP"/>
</dbReference>
<evidence type="ECO:0000256" key="4">
    <source>
        <dbReference type="ARBA" id="ARBA00023212"/>
    </source>
</evidence>
<dbReference type="GO" id="GO:0000922">
    <property type="term" value="C:spindle pole"/>
    <property type="evidence" value="ECO:0007669"/>
    <property type="project" value="InterPro"/>
</dbReference>
<dbReference type="GO" id="GO:0031122">
    <property type="term" value="P:cytoplasmic microtubule organization"/>
    <property type="evidence" value="ECO:0007669"/>
    <property type="project" value="TreeGrafter"/>
</dbReference>
<dbReference type="InterPro" id="IPR042241">
    <property type="entry name" value="GCP_C_sf"/>
</dbReference>
<keyword evidence="8" id="KW-1185">Reference proteome</keyword>
<evidence type="ECO:0000256" key="2">
    <source>
        <dbReference type="ARBA" id="ARBA00022490"/>
    </source>
</evidence>
<organism evidence="7 8">
    <name type="scientific">Punica granatum</name>
    <name type="common">Pomegranate</name>
    <dbReference type="NCBI Taxonomy" id="22663"/>
    <lineage>
        <taxon>Eukaryota</taxon>
        <taxon>Viridiplantae</taxon>
        <taxon>Streptophyta</taxon>
        <taxon>Embryophyta</taxon>
        <taxon>Tracheophyta</taxon>
        <taxon>Spermatophyta</taxon>
        <taxon>Magnoliopsida</taxon>
        <taxon>eudicotyledons</taxon>
        <taxon>Gunneridae</taxon>
        <taxon>Pentapetalae</taxon>
        <taxon>rosids</taxon>
        <taxon>malvids</taxon>
        <taxon>Myrtales</taxon>
        <taxon>Lythraceae</taxon>
        <taxon>Punica</taxon>
    </lineage>
</organism>
<dbReference type="PANTHER" id="PTHR19302">
    <property type="entry name" value="GAMMA TUBULIN COMPLEX PROTEIN"/>
    <property type="match status" value="1"/>
</dbReference>
<evidence type="ECO:0000313" key="8">
    <source>
        <dbReference type="Proteomes" id="UP000233551"/>
    </source>
</evidence>
<dbReference type="InterPro" id="IPR040457">
    <property type="entry name" value="GCP_C"/>
</dbReference>
<keyword evidence="4 5" id="KW-0206">Cytoskeleton</keyword>